<dbReference type="FunFam" id="3.90.79.10:FF:000003">
    <property type="entry name" value="M7GpppN-mRNA hydrolase isoform 2"/>
    <property type="match status" value="1"/>
</dbReference>
<keyword evidence="10" id="KW-0694">RNA-binding</keyword>
<comment type="function">
    <text evidence="14">Decapping metalloenzyme that catalyzes the cleavage of the cap structure on mRNAs. Removes the 7-methyl guanine cap structure from mRNA molecules, yielding a 5'-phosphorylated mRNA fragment and 7m-GDP. Necessary for the degradation of mRNAs, both in normal mRNA turnover and in nonsense-mediated mRNA decay. Plays a role in replication-dependent histone mRNA degradation. Has higher activity towards mRNAs that lack a poly(A) tail. Has no activity towards a cap structure lacking an RNA moiety. The presence of a N(6)-methyladenosine methylation at the second transcribed position of mRNAs (N(6),2'-O-dimethyladenosine cap; m6A(m)) provides resistance to DCP2-mediated decapping. Blocks autophagy in nutrient-rich conditions by repressing the expression of ATG-related genes through degradation of their transcripts.</text>
</comment>
<dbReference type="InterPro" id="IPR020084">
    <property type="entry name" value="NUDIX_hydrolase_CS"/>
</dbReference>
<comment type="similarity">
    <text evidence="5">Belongs to the Nudix hydrolase family. DCP2 subfamily.</text>
</comment>
<dbReference type="EnsemblMetazoa" id="SMAR006240-RA">
    <property type="protein sequence ID" value="SMAR006240-PA"/>
    <property type="gene ID" value="SMAR006240"/>
</dbReference>
<dbReference type="GO" id="GO:0000184">
    <property type="term" value="P:nuclear-transcribed mRNA catabolic process, nonsense-mediated decay"/>
    <property type="evidence" value="ECO:0007669"/>
    <property type="project" value="InterPro"/>
</dbReference>
<keyword evidence="19" id="KW-1185">Reference proteome</keyword>
<keyword evidence="12" id="KW-0539">Nucleus</keyword>
<dbReference type="Gene3D" id="3.90.79.10">
    <property type="entry name" value="Nucleoside Triphosphate Pyrophosphohydrolase"/>
    <property type="match status" value="1"/>
</dbReference>
<dbReference type="GO" id="GO:0030145">
    <property type="term" value="F:manganese ion binding"/>
    <property type="evidence" value="ECO:0007669"/>
    <property type="project" value="InterPro"/>
</dbReference>
<evidence type="ECO:0000256" key="1">
    <source>
        <dbReference type="ARBA" id="ARBA00001936"/>
    </source>
</evidence>
<evidence type="ECO:0000256" key="12">
    <source>
        <dbReference type="ARBA" id="ARBA00023242"/>
    </source>
</evidence>
<comment type="catalytic activity">
    <reaction evidence="13">
        <text>a 5'-end (N(7)-methyl 5'-triphosphoguanosine)-ribonucleoside in mRNA + H2O = N(7)-methyl-GDP + a 5'-end phospho-ribonucleoside in mRNA + 2 H(+)</text>
        <dbReference type="Rhea" id="RHEA:67484"/>
        <dbReference type="Rhea" id="RHEA-COMP:15692"/>
        <dbReference type="Rhea" id="RHEA-COMP:17167"/>
        <dbReference type="ChEBI" id="CHEBI:15377"/>
        <dbReference type="ChEBI" id="CHEBI:15378"/>
        <dbReference type="ChEBI" id="CHEBI:63714"/>
        <dbReference type="ChEBI" id="CHEBI:138282"/>
        <dbReference type="ChEBI" id="CHEBI:156461"/>
        <dbReference type="EC" id="3.6.1.62"/>
    </reaction>
    <physiologicalReaction direction="left-to-right" evidence="13">
        <dbReference type="Rhea" id="RHEA:67485"/>
    </physiologicalReaction>
</comment>
<evidence type="ECO:0000256" key="9">
    <source>
        <dbReference type="ARBA" id="ARBA00022801"/>
    </source>
</evidence>
<dbReference type="STRING" id="126957.T1IYD2"/>
<evidence type="ECO:0000256" key="3">
    <source>
        <dbReference type="ARBA" id="ARBA00004123"/>
    </source>
</evidence>
<comment type="subcellular location">
    <subcellularLocation>
        <location evidence="4">Cytoplasm</location>
        <location evidence="4">P-body</location>
    </subcellularLocation>
    <subcellularLocation>
        <location evidence="3">Nucleus</location>
    </subcellularLocation>
</comment>
<evidence type="ECO:0000256" key="4">
    <source>
        <dbReference type="ARBA" id="ARBA00004201"/>
    </source>
</evidence>
<protein>
    <recommendedName>
        <fullName evidence="15">m7GpppN-mRNA hydrolase</fullName>
    </recommendedName>
    <alternativeName>
        <fullName evidence="16">mRNA-decapping enzyme 2</fullName>
    </alternativeName>
</protein>
<dbReference type="InterPro" id="IPR036189">
    <property type="entry name" value="DCP2_BoxA_sf"/>
</dbReference>
<dbReference type="AlphaFoldDB" id="T1IYD2"/>
<dbReference type="Pfam" id="PF00293">
    <property type="entry name" value="NUDIX"/>
    <property type="match status" value="1"/>
</dbReference>
<evidence type="ECO:0000256" key="15">
    <source>
        <dbReference type="ARBA" id="ARBA00068566"/>
    </source>
</evidence>
<dbReference type="SUPFAM" id="SSF55811">
    <property type="entry name" value="Nudix"/>
    <property type="match status" value="1"/>
</dbReference>
<evidence type="ECO:0000256" key="8">
    <source>
        <dbReference type="ARBA" id="ARBA00022723"/>
    </source>
</evidence>
<reference evidence="18" key="2">
    <citation type="submission" date="2015-02" db="UniProtKB">
        <authorList>
            <consortium name="EnsemblMetazoa"/>
        </authorList>
    </citation>
    <scope>IDENTIFICATION</scope>
</reference>
<keyword evidence="9" id="KW-0378">Hydrolase</keyword>
<dbReference type="GO" id="GO:0005634">
    <property type="term" value="C:nucleus"/>
    <property type="evidence" value="ECO:0007669"/>
    <property type="project" value="UniProtKB-SubCell"/>
</dbReference>
<dbReference type="FunFam" id="1.10.10.1050:FF:000001">
    <property type="entry name" value="M7GpppN-mRNA hydrolase isoform 2"/>
    <property type="match status" value="1"/>
</dbReference>
<dbReference type="InterPro" id="IPR044099">
    <property type="entry name" value="Dcp2_NUDIX"/>
</dbReference>
<dbReference type="Proteomes" id="UP000014500">
    <property type="component" value="Unassembled WGS sequence"/>
</dbReference>
<accession>T1IYD2</accession>
<dbReference type="GO" id="GO:0000932">
    <property type="term" value="C:P-body"/>
    <property type="evidence" value="ECO:0007669"/>
    <property type="project" value="UniProtKB-SubCell"/>
</dbReference>
<evidence type="ECO:0000259" key="17">
    <source>
        <dbReference type="PROSITE" id="PS51462"/>
    </source>
</evidence>
<dbReference type="PROSITE" id="PS00893">
    <property type="entry name" value="NUDIX_BOX"/>
    <property type="match status" value="1"/>
</dbReference>
<evidence type="ECO:0000256" key="14">
    <source>
        <dbReference type="ARBA" id="ARBA00060003"/>
    </source>
</evidence>
<dbReference type="EMBL" id="AFFK01020258">
    <property type="status" value="NOT_ANNOTATED_CDS"/>
    <property type="molecule type" value="Genomic_DNA"/>
</dbReference>
<evidence type="ECO:0000256" key="11">
    <source>
        <dbReference type="ARBA" id="ARBA00023211"/>
    </source>
</evidence>
<keyword evidence="7" id="KW-0597">Phosphoprotein</keyword>
<dbReference type="GO" id="GO:0000290">
    <property type="term" value="P:deadenylation-dependent decapping of nuclear-transcribed mRNA"/>
    <property type="evidence" value="ECO:0007669"/>
    <property type="project" value="InterPro"/>
</dbReference>
<dbReference type="Gene3D" id="1.10.10.1050">
    <property type="entry name" value="Dcp2, box A domain"/>
    <property type="match status" value="1"/>
</dbReference>
<dbReference type="eggNOG" id="KOG2937">
    <property type="taxonomic scope" value="Eukaryota"/>
</dbReference>
<dbReference type="HOGENOM" id="CLU_008108_2_0_1"/>
<dbReference type="CDD" id="cd03672">
    <property type="entry name" value="NUDIX_Dcp2p_Nudt20"/>
    <property type="match status" value="1"/>
</dbReference>
<proteinExistence type="inferred from homology"/>
<dbReference type="SUPFAM" id="SSF140586">
    <property type="entry name" value="Dcp2 domain-like"/>
    <property type="match status" value="1"/>
</dbReference>
<dbReference type="GO" id="GO:0140933">
    <property type="term" value="F:5'-(N(7)-methylguanosine 5'-triphospho)-[mRNA] hydrolase activity"/>
    <property type="evidence" value="ECO:0007669"/>
    <property type="project" value="UniProtKB-EC"/>
</dbReference>
<dbReference type="InterPro" id="IPR000086">
    <property type="entry name" value="NUDIX_hydrolase_dom"/>
</dbReference>
<evidence type="ECO:0000256" key="10">
    <source>
        <dbReference type="ARBA" id="ARBA00022884"/>
    </source>
</evidence>
<dbReference type="GO" id="GO:0003723">
    <property type="term" value="F:RNA binding"/>
    <property type="evidence" value="ECO:0007669"/>
    <property type="project" value="UniProtKB-KW"/>
</dbReference>
<organism evidence="18 19">
    <name type="scientific">Strigamia maritima</name>
    <name type="common">European centipede</name>
    <name type="synonym">Geophilus maritimus</name>
    <dbReference type="NCBI Taxonomy" id="126957"/>
    <lineage>
        <taxon>Eukaryota</taxon>
        <taxon>Metazoa</taxon>
        <taxon>Ecdysozoa</taxon>
        <taxon>Arthropoda</taxon>
        <taxon>Myriapoda</taxon>
        <taxon>Chilopoda</taxon>
        <taxon>Pleurostigmophora</taxon>
        <taxon>Geophilomorpha</taxon>
        <taxon>Linotaeniidae</taxon>
        <taxon>Strigamia</taxon>
    </lineage>
</organism>
<evidence type="ECO:0000256" key="13">
    <source>
        <dbReference type="ARBA" id="ARBA00047661"/>
    </source>
</evidence>
<evidence type="ECO:0000313" key="19">
    <source>
        <dbReference type="Proteomes" id="UP000014500"/>
    </source>
</evidence>
<dbReference type="PhylomeDB" id="T1IYD2"/>
<comment type="cofactor">
    <cofactor evidence="1">
        <name>Mn(2+)</name>
        <dbReference type="ChEBI" id="CHEBI:29035"/>
    </cofactor>
</comment>
<dbReference type="InterPro" id="IPR015797">
    <property type="entry name" value="NUDIX_hydrolase-like_dom_sf"/>
</dbReference>
<dbReference type="PANTHER" id="PTHR23114">
    <property type="entry name" value="M7GPPPN-MRNA HYDROLASE"/>
    <property type="match status" value="1"/>
</dbReference>
<keyword evidence="8" id="KW-0479">Metal-binding</keyword>
<evidence type="ECO:0000256" key="2">
    <source>
        <dbReference type="ARBA" id="ARBA00001946"/>
    </source>
</evidence>
<dbReference type="OMA" id="PIRLCFQ"/>
<dbReference type="PANTHER" id="PTHR23114:SF17">
    <property type="entry name" value="M7GPPPN-MRNA HYDROLASE"/>
    <property type="match status" value="1"/>
</dbReference>
<dbReference type="InterPro" id="IPR007722">
    <property type="entry name" value="DCP2_BoxA"/>
</dbReference>
<comment type="cofactor">
    <cofactor evidence="2">
        <name>Mg(2+)</name>
        <dbReference type="ChEBI" id="CHEBI:18420"/>
    </cofactor>
</comment>
<evidence type="ECO:0000256" key="16">
    <source>
        <dbReference type="ARBA" id="ARBA00078183"/>
    </source>
</evidence>
<evidence type="ECO:0000256" key="5">
    <source>
        <dbReference type="ARBA" id="ARBA00005279"/>
    </source>
</evidence>
<sequence>MDIVIPSDILDDLSSRFIINVPDEERHDLIRLFFQIELAHWFYIDFYYNCPNEAELPSCTLREFAKQLFQHIPFLCGYLDQFQTVFEQWKMYKITVPTYGAILMDVSLEKVVLVQSYSTSSWGFPKGKVNADEEAHVCAIREVFEETGFDISELIDENEFFENCINNQVIRLYIITRVPSDTQFQTTTRKEIKKIDWFSISDLPQHKNDATPKTYLGMTPNKFFSVMAFVRPLRQWIQSQQMKN</sequence>
<name>T1IYD2_STRMM</name>
<dbReference type="PROSITE" id="PS51462">
    <property type="entry name" value="NUDIX"/>
    <property type="match status" value="1"/>
</dbReference>
<evidence type="ECO:0000256" key="6">
    <source>
        <dbReference type="ARBA" id="ARBA00022490"/>
    </source>
</evidence>
<evidence type="ECO:0000313" key="18">
    <source>
        <dbReference type="EnsemblMetazoa" id="SMAR006240-PA"/>
    </source>
</evidence>
<keyword evidence="6" id="KW-0963">Cytoplasm</keyword>
<evidence type="ECO:0000256" key="7">
    <source>
        <dbReference type="ARBA" id="ARBA00022553"/>
    </source>
</evidence>
<feature type="domain" description="Nudix hydrolase" evidence="17">
    <location>
        <begin position="94"/>
        <end position="224"/>
    </location>
</feature>
<dbReference type="SMART" id="SM01125">
    <property type="entry name" value="DCP2"/>
    <property type="match status" value="1"/>
</dbReference>
<reference evidence="19" key="1">
    <citation type="submission" date="2011-05" db="EMBL/GenBank/DDBJ databases">
        <authorList>
            <person name="Richards S.R."/>
            <person name="Qu J."/>
            <person name="Jiang H."/>
            <person name="Jhangiani S.N."/>
            <person name="Agravi P."/>
            <person name="Goodspeed R."/>
            <person name="Gross S."/>
            <person name="Mandapat C."/>
            <person name="Jackson L."/>
            <person name="Mathew T."/>
            <person name="Pu L."/>
            <person name="Thornton R."/>
            <person name="Saada N."/>
            <person name="Wilczek-Boney K.B."/>
            <person name="Lee S."/>
            <person name="Kovar C."/>
            <person name="Wu Y."/>
            <person name="Scherer S.E."/>
            <person name="Worley K.C."/>
            <person name="Muzny D.M."/>
            <person name="Gibbs R."/>
        </authorList>
    </citation>
    <scope>NUCLEOTIDE SEQUENCE</scope>
    <source>
        <strain evidence="19">Brora</strain>
    </source>
</reference>
<dbReference type="Pfam" id="PF05026">
    <property type="entry name" value="DCP2"/>
    <property type="match status" value="1"/>
</dbReference>
<keyword evidence="11" id="KW-0464">Manganese</keyword>